<feature type="chain" id="PRO_5004578894" description="Saposin B-type domain-containing protein" evidence="1">
    <location>
        <begin position="22"/>
        <end position="200"/>
    </location>
</feature>
<feature type="signal peptide" evidence="1">
    <location>
        <begin position="1"/>
        <end position="21"/>
    </location>
</feature>
<dbReference type="EMBL" id="JH431612">
    <property type="status" value="NOT_ANNOTATED_CDS"/>
    <property type="molecule type" value="Genomic_DNA"/>
</dbReference>
<dbReference type="AlphaFoldDB" id="T1IW99"/>
<organism evidence="2 3">
    <name type="scientific">Strigamia maritima</name>
    <name type="common">European centipede</name>
    <name type="synonym">Geophilus maritimus</name>
    <dbReference type="NCBI Taxonomy" id="126957"/>
    <lineage>
        <taxon>Eukaryota</taxon>
        <taxon>Metazoa</taxon>
        <taxon>Ecdysozoa</taxon>
        <taxon>Arthropoda</taxon>
        <taxon>Myriapoda</taxon>
        <taxon>Chilopoda</taxon>
        <taxon>Pleurostigmophora</taxon>
        <taxon>Geophilomorpha</taxon>
        <taxon>Linotaeniidae</taxon>
        <taxon>Strigamia</taxon>
    </lineage>
</organism>
<name>T1IW99_STRMM</name>
<protein>
    <recommendedName>
        <fullName evidence="4">Saposin B-type domain-containing protein</fullName>
    </recommendedName>
</protein>
<evidence type="ECO:0000313" key="3">
    <source>
        <dbReference type="Proteomes" id="UP000014500"/>
    </source>
</evidence>
<proteinExistence type="predicted"/>
<evidence type="ECO:0000313" key="2">
    <source>
        <dbReference type="EnsemblMetazoa" id="SMAR005463-PA"/>
    </source>
</evidence>
<keyword evidence="1" id="KW-0732">Signal</keyword>
<keyword evidence="3" id="KW-1185">Reference proteome</keyword>
<dbReference type="HOGENOM" id="CLU_1369313_0_0_1"/>
<reference evidence="2" key="2">
    <citation type="submission" date="2015-02" db="UniProtKB">
        <authorList>
            <consortium name="EnsemblMetazoa"/>
        </authorList>
    </citation>
    <scope>IDENTIFICATION</scope>
</reference>
<dbReference type="Proteomes" id="UP000014500">
    <property type="component" value="Unassembled WGS sequence"/>
</dbReference>
<evidence type="ECO:0000256" key="1">
    <source>
        <dbReference type="SAM" id="SignalP"/>
    </source>
</evidence>
<accession>T1IW99</accession>
<dbReference type="EnsemblMetazoa" id="SMAR005463-RA">
    <property type="protein sequence ID" value="SMAR005463-PA"/>
    <property type="gene ID" value="SMAR005463"/>
</dbReference>
<evidence type="ECO:0008006" key="4">
    <source>
        <dbReference type="Google" id="ProtNLM"/>
    </source>
</evidence>
<sequence length="200" mass="22095">MAAASFMFLVLFGGIFSFVLANICENDATNCEEISNNLPPPSCDDKNWDAPLKSCIADEVRKCSGSNRLIKSKRRLDLLQLLKEDFCSNADFQRNFGGKNLNCWRGISSCLLGIFTTVLPDDTTKRDPQSEKCQNFIGSLNLCIPSVQKACSSVEALSAKFINGMMKYSCCGEQKVPNCNRCSAPRCNTSKKITIHILVI</sequence>
<reference evidence="3" key="1">
    <citation type="submission" date="2011-05" db="EMBL/GenBank/DDBJ databases">
        <authorList>
            <person name="Richards S.R."/>
            <person name="Qu J."/>
            <person name="Jiang H."/>
            <person name="Jhangiani S.N."/>
            <person name="Agravi P."/>
            <person name="Goodspeed R."/>
            <person name="Gross S."/>
            <person name="Mandapat C."/>
            <person name="Jackson L."/>
            <person name="Mathew T."/>
            <person name="Pu L."/>
            <person name="Thornton R."/>
            <person name="Saada N."/>
            <person name="Wilczek-Boney K.B."/>
            <person name="Lee S."/>
            <person name="Kovar C."/>
            <person name="Wu Y."/>
            <person name="Scherer S.E."/>
            <person name="Worley K.C."/>
            <person name="Muzny D.M."/>
            <person name="Gibbs R."/>
        </authorList>
    </citation>
    <scope>NUCLEOTIDE SEQUENCE</scope>
    <source>
        <strain evidence="3">Brora</strain>
    </source>
</reference>